<accession>A4ABD6</accession>
<dbReference type="EMBL" id="AAOA02000004">
    <property type="protein sequence ID" value="EAQ96690.1"/>
    <property type="molecule type" value="Genomic_DNA"/>
</dbReference>
<dbReference type="Pfam" id="PF07510">
    <property type="entry name" value="GmrSD_C"/>
    <property type="match status" value="1"/>
</dbReference>
<keyword evidence="1" id="KW-0732">Signal</keyword>
<feature type="chain" id="PRO_5002664558" description="GmrSD restriction endonucleases C-terminal domain-containing protein" evidence="1">
    <location>
        <begin position="19"/>
        <end position="260"/>
    </location>
</feature>
<dbReference type="HOGENOM" id="CLU_1068371_0_0_6"/>
<dbReference type="eggNOG" id="COG3513">
    <property type="taxonomic scope" value="Bacteria"/>
</dbReference>
<dbReference type="Proteomes" id="UP000019205">
    <property type="component" value="Chromosome"/>
</dbReference>
<evidence type="ECO:0000313" key="3">
    <source>
        <dbReference type="EMBL" id="EAQ96690.1"/>
    </source>
</evidence>
<dbReference type="STRING" id="314285.KT71_06694"/>
<reference evidence="3 4" key="1">
    <citation type="journal article" date="2007" name="Proc. Natl. Acad. Sci. U.S.A.">
        <title>Characterization of a marine gammaproteobacterium capable of aerobic anoxygenic photosynthesis.</title>
        <authorList>
            <person name="Fuchs B.M."/>
            <person name="Spring S."/>
            <person name="Teeling H."/>
            <person name="Quast C."/>
            <person name="Wulf J."/>
            <person name="Schattenhofer M."/>
            <person name="Yan S."/>
            <person name="Ferriera S."/>
            <person name="Johnson J."/>
            <person name="Glockner F.O."/>
            <person name="Amann R."/>
        </authorList>
    </citation>
    <scope>NUCLEOTIDE SEQUENCE [LARGE SCALE GENOMIC DNA]</scope>
    <source>
        <strain evidence="3">KT71</strain>
    </source>
</reference>
<name>A4ABD6_9GAMM</name>
<reference evidence="3 4" key="2">
    <citation type="journal article" date="2009" name="PLoS ONE">
        <title>The photosynthetic apparatus and its regulation in the aerobic gammaproteobacterium Congregibacter litoralis gen. nov., sp. nov.</title>
        <authorList>
            <person name="Spring S."/>
            <person name="Lunsdorf H."/>
            <person name="Fuchs B.M."/>
            <person name="Tindall B.J."/>
        </authorList>
    </citation>
    <scope>NUCLEOTIDE SEQUENCE [LARGE SCALE GENOMIC DNA]</scope>
    <source>
        <strain evidence="3">KT71</strain>
    </source>
</reference>
<protein>
    <recommendedName>
        <fullName evidence="2">GmrSD restriction endonucleases C-terminal domain-containing protein</fullName>
    </recommendedName>
</protein>
<evidence type="ECO:0000256" key="1">
    <source>
        <dbReference type="SAM" id="SignalP"/>
    </source>
</evidence>
<proteinExistence type="predicted"/>
<evidence type="ECO:0000259" key="2">
    <source>
        <dbReference type="Pfam" id="PF07510"/>
    </source>
</evidence>
<comment type="caution">
    <text evidence="3">The sequence shown here is derived from an EMBL/GenBank/DDBJ whole genome shotgun (WGS) entry which is preliminary data.</text>
</comment>
<evidence type="ECO:0000313" key="4">
    <source>
        <dbReference type="Proteomes" id="UP000019205"/>
    </source>
</evidence>
<feature type="signal peptide" evidence="1">
    <location>
        <begin position="1"/>
        <end position="18"/>
    </location>
</feature>
<dbReference type="PANTHER" id="PTHR24094:SF15">
    <property type="entry name" value="AMP-DEPENDENT SYNTHETASE_LIGASE DOMAIN-CONTAINING PROTEIN-RELATED"/>
    <property type="match status" value="1"/>
</dbReference>
<gene>
    <name evidence="3" type="ORF">KT71_06694</name>
</gene>
<dbReference type="PANTHER" id="PTHR24094">
    <property type="entry name" value="SECRETED PROTEIN"/>
    <property type="match status" value="1"/>
</dbReference>
<dbReference type="InterPro" id="IPR011089">
    <property type="entry name" value="GmrSD_C"/>
</dbReference>
<sequence>MSKFAILLLAFTACASNAAVIEVRRNAIIRAEPDRSAAQILKVQGSRAAPTNVSLVGLERNNGYYRVFVPNSDAIGWIAKGSGRLKGSDPHDTLQHFDRKAFKHWTDDDGDCQDARHEVLIRDADGPVSFRHSTNCTVASGSWQDPFTGNKFSDPSDLDIDHIVPLENAFLSGAWNWTKARREAYANFLSDPMHLLAVDDSENQRKGGRGPEDYMPPNAAFHCDYVNAWIKIKRDWGLKMTVREAEATFGTHFGCIGLPE</sequence>
<dbReference type="RefSeq" id="WP_008293760.1">
    <property type="nucleotide sequence ID" value="NZ_CM002299.1"/>
</dbReference>
<feature type="domain" description="GmrSD restriction endonucleases C-terminal" evidence="2">
    <location>
        <begin position="136"/>
        <end position="247"/>
    </location>
</feature>
<organism evidence="3 4">
    <name type="scientific">Congregibacter litoralis KT71</name>
    <dbReference type="NCBI Taxonomy" id="314285"/>
    <lineage>
        <taxon>Bacteria</taxon>
        <taxon>Pseudomonadati</taxon>
        <taxon>Pseudomonadota</taxon>
        <taxon>Gammaproteobacteria</taxon>
        <taxon>Cellvibrionales</taxon>
        <taxon>Halieaceae</taxon>
        <taxon>Congregibacter</taxon>
    </lineage>
</organism>
<dbReference type="AlphaFoldDB" id="A4ABD6"/>
<keyword evidence="4" id="KW-1185">Reference proteome</keyword>